<accession>A0A1A7WYI2</accession>
<dbReference type="PANTHER" id="PTHR28640:SF1">
    <property type="entry name" value="ADP-RIBOSYLATION FACTOR-LIKE PROTEIN 6-INTERACTING PROTEIN 6"/>
    <property type="match status" value="1"/>
</dbReference>
<proteinExistence type="predicted"/>
<reference evidence="2" key="1">
    <citation type="submission" date="2016-05" db="EMBL/GenBank/DDBJ databases">
        <authorList>
            <person name="Lavstsen T."/>
            <person name="Jespersen J.S."/>
        </authorList>
    </citation>
    <scope>NUCLEOTIDE SEQUENCE</scope>
    <source>
        <tissue evidence="2">Brain</tissue>
    </source>
</reference>
<organism evidence="2">
    <name type="scientific">Iconisemion striatum</name>
    <dbReference type="NCBI Taxonomy" id="60296"/>
    <lineage>
        <taxon>Eukaryota</taxon>
        <taxon>Metazoa</taxon>
        <taxon>Chordata</taxon>
        <taxon>Craniata</taxon>
        <taxon>Vertebrata</taxon>
        <taxon>Euteleostomi</taxon>
        <taxon>Actinopterygii</taxon>
        <taxon>Neopterygii</taxon>
        <taxon>Teleostei</taxon>
        <taxon>Neoteleostei</taxon>
        <taxon>Acanthomorphata</taxon>
        <taxon>Ovalentaria</taxon>
        <taxon>Atherinomorphae</taxon>
        <taxon>Cyprinodontiformes</taxon>
        <taxon>Nothobranchiidae</taxon>
        <taxon>Iconisemion</taxon>
    </lineage>
</organism>
<feature type="transmembrane region" description="Helical" evidence="1">
    <location>
        <begin position="119"/>
        <end position="139"/>
    </location>
</feature>
<keyword evidence="1" id="KW-0472">Membrane</keyword>
<sequence>MAGARFGEKPPRDGLRSWFGSVVSVLGSAVFVTAVGFFCALVYPILKELRTERVGGQNGAEERILGFWSILVLAAVVGCICCIFSWILTYLDSQQSGAKFPSPPSLERFRHITDHGFNMSYGVAALNGLMALLTVIWSLS</sequence>
<gene>
    <name evidence="2" type="primary">ARL6IP6</name>
</gene>
<dbReference type="EMBL" id="HADW01009358">
    <property type="protein sequence ID" value="SBP10758.1"/>
    <property type="molecule type" value="Transcribed_RNA"/>
</dbReference>
<dbReference type="InterPro" id="IPR029383">
    <property type="entry name" value="ARL6IP6"/>
</dbReference>
<dbReference type="Pfam" id="PF15062">
    <property type="entry name" value="ARL6IP6"/>
    <property type="match status" value="1"/>
</dbReference>
<evidence type="ECO:0000313" key="2">
    <source>
        <dbReference type="EMBL" id="SBP10758.1"/>
    </source>
</evidence>
<reference evidence="2" key="2">
    <citation type="submission" date="2016-06" db="EMBL/GenBank/DDBJ databases">
        <title>The genome of a short-lived fish provides insights into sex chromosome evolution and the genetic control of aging.</title>
        <authorList>
            <person name="Reichwald K."/>
            <person name="Felder M."/>
            <person name="Petzold A."/>
            <person name="Koch P."/>
            <person name="Groth M."/>
            <person name="Platzer M."/>
        </authorList>
    </citation>
    <scope>NUCLEOTIDE SEQUENCE</scope>
    <source>
        <tissue evidence="2">Brain</tissue>
    </source>
</reference>
<dbReference type="PANTHER" id="PTHR28640">
    <property type="entry name" value="ADP-RIBOSYLATION FACTOR-LIKE PROTEIN 6-INTERACTING PROTEIN 6"/>
    <property type="match status" value="1"/>
</dbReference>
<evidence type="ECO:0000256" key="1">
    <source>
        <dbReference type="SAM" id="Phobius"/>
    </source>
</evidence>
<dbReference type="EMBL" id="HADX01002823">
    <property type="protein sequence ID" value="SBP25055.1"/>
    <property type="molecule type" value="Transcribed_RNA"/>
</dbReference>
<keyword evidence="1" id="KW-0812">Transmembrane</keyword>
<keyword evidence="1" id="KW-1133">Transmembrane helix</keyword>
<protein>
    <submittedName>
        <fullName evidence="2">ADP-ribosylation-like factor 6 interacting protein 6</fullName>
    </submittedName>
</protein>
<dbReference type="AlphaFoldDB" id="A0A1A7WYI2"/>
<feature type="transmembrane region" description="Helical" evidence="1">
    <location>
        <begin position="64"/>
        <end position="88"/>
    </location>
</feature>
<feature type="transmembrane region" description="Helical" evidence="1">
    <location>
        <begin position="18"/>
        <end position="43"/>
    </location>
</feature>
<name>A0A1A7WYI2_9TELE</name>